<keyword evidence="2 6" id="KW-0479">Metal-binding</keyword>
<proteinExistence type="predicted"/>
<dbReference type="Gene3D" id="1.10.760.10">
    <property type="entry name" value="Cytochrome c-like domain"/>
    <property type="match status" value="1"/>
</dbReference>
<evidence type="ECO:0000256" key="4">
    <source>
        <dbReference type="ARBA" id="ARBA00023004"/>
    </source>
</evidence>
<dbReference type="Proteomes" id="UP001193035">
    <property type="component" value="Unassembled WGS sequence"/>
</dbReference>
<evidence type="ECO:0000256" key="2">
    <source>
        <dbReference type="ARBA" id="ARBA00022723"/>
    </source>
</evidence>
<dbReference type="EMBL" id="VCPD01000007">
    <property type="protein sequence ID" value="TMV04847.1"/>
    <property type="molecule type" value="Genomic_DNA"/>
</dbReference>
<dbReference type="Pfam" id="PF12796">
    <property type="entry name" value="Ank_2"/>
    <property type="match status" value="2"/>
</dbReference>
<dbReference type="InterPro" id="IPR036770">
    <property type="entry name" value="Ankyrin_rpt-contain_sf"/>
</dbReference>
<dbReference type="InterPro" id="IPR009056">
    <property type="entry name" value="Cyt_c-like_dom"/>
</dbReference>
<dbReference type="PROSITE" id="PS51007">
    <property type="entry name" value="CYTC"/>
    <property type="match status" value="1"/>
</dbReference>
<protein>
    <submittedName>
        <fullName evidence="8">C-type cytochrome</fullName>
    </submittedName>
</protein>
<dbReference type="Gene3D" id="1.25.40.20">
    <property type="entry name" value="Ankyrin repeat-containing domain"/>
    <property type="match status" value="2"/>
</dbReference>
<dbReference type="InterPro" id="IPR002110">
    <property type="entry name" value="Ankyrin_rpt"/>
</dbReference>
<keyword evidence="3" id="KW-0677">Repeat</keyword>
<dbReference type="PANTHER" id="PTHR24161:SF85">
    <property type="entry name" value="PALMITOYLTRANSFERASE HIP14"/>
    <property type="match status" value="1"/>
</dbReference>
<gene>
    <name evidence="8" type="ORF">FGK63_17350</name>
</gene>
<evidence type="ECO:0000256" key="3">
    <source>
        <dbReference type="ARBA" id="ARBA00022737"/>
    </source>
</evidence>
<evidence type="ECO:0000256" key="5">
    <source>
        <dbReference type="PROSITE-ProRule" id="PRU00023"/>
    </source>
</evidence>
<name>A0ABY2WUE4_9RHOB</name>
<keyword evidence="1 6" id="KW-0349">Heme</keyword>
<evidence type="ECO:0000259" key="7">
    <source>
        <dbReference type="PROSITE" id="PS51007"/>
    </source>
</evidence>
<evidence type="ECO:0000313" key="8">
    <source>
        <dbReference type="EMBL" id="TMV04847.1"/>
    </source>
</evidence>
<sequence length="338" mass="36326">MRDGPGTARPENRTCRRALRQLKRPRPEYATVMADPIARHGEFHMKPLTVFLCSLTLCVLPAQGSKAGEVADAARSGDVGTLIRLLDNGAPVDEPGVASPLHFAIMSGHHETARILLERGADPNADSALGTPLMVAAGRDRTEILALLLAHDADPNVVGGREDRTPLHTAAFSGAAEAVQVLLASGADPLARAKFGDTALHLAVQKNRTAVAEMLREVTNWTPPQPPTEADLLEADTEKGREAVQVCQVCHPLAAGKFSKGPTLWNVVGRPVAGFNDFPYSIAMREDGGTWNIARLDAFLADPRMAMPGNMMAAGNDRVEVTDRETRWALIAYLKTLK</sequence>
<organism evidence="8 9">
    <name type="scientific">Ruegeria sediminis</name>
    <dbReference type="NCBI Taxonomy" id="2583820"/>
    <lineage>
        <taxon>Bacteria</taxon>
        <taxon>Pseudomonadati</taxon>
        <taxon>Pseudomonadota</taxon>
        <taxon>Alphaproteobacteria</taxon>
        <taxon>Rhodobacterales</taxon>
        <taxon>Roseobacteraceae</taxon>
        <taxon>Ruegeria</taxon>
    </lineage>
</organism>
<accession>A0ABY2WUE4</accession>
<dbReference type="InterPro" id="IPR036909">
    <property type="entry name" value="Cyt_c-like_dom_sf"/>
</dbReference>
<evidence type="ECO:0000313" key="9">
    <source>
        <dbReference type="Proteomes" id="UP001193035"/>
    </source>
</evidence>
<feature type="repeat" description="ANK" evidence="5">
    <location>
        <begin position="162"/>
        <end position="194"/>
    </location>
</feature>
<dbReference type="SMART" id="SM00248">
    <property type="entry name" value="ANK"/>
    <property type="match status" value="4"/>
</dbReference>
<keyword evidence="5" id="KW-0040">ANK repeat</keyword>
<dbReference type="SUPFAM" id="SSF46626">
    <property type="entry name" value="Cytochrome c"/>
    <property type="match status" value="1"/>
</dbReference>
<reference evidence="8 9" key="1">
    <citation type="submission" date="2019-05" db="EMBL/GenBank/DDBJ databases">
        <title>Ruegeria sp. nov., isolated from tidal flat.</title>
        <authorList>
            <person name="Kim W."/>
        </authorList>
    </citation>
    <scope>NUCLEOTIDE SEQUENCE [LARGE SCALE GENOMIC DNA]</scope>
    <source>
        <strain evidence="8 9">CAU 1488</strain>
    </source>
</reference>
<feature type="domain" description="Cytochrome c" evidence="7">
    <location>
        <begin position="235"/>
        <end position="338"/>
    </location>
</feature>
<feature type="repeat" description="ANK" evidence="5">
    <location>
        <begin position="96"/>
        <end position="128"/>
    </location>
</feature>
<dbReference type="PROSITE" id="PS50297">
    <property type="entry name" value="ANK_REP_REGION"/>
    <property type="match status" value="2"/>
</dbReference>
<evidence type="ECO:0000256" key="6">
    <source>
        <dbReference type="PROSITE-ProRule" id="PRU00433"/>
    </source>
</evidence>
<evidence type="ECO:0000256" key="1">
    <source>
        <dbReference type="ARBA" id="ARBA00022617"/>
    </source>
</evidence>
<keyword evidence="4 6" id="KW-0408">Iron</keyword>
<comment type="caution">
    <text evidence="8">The sequence shown here is derived from an EMBL/GenBank/DDBJ whole genome shotgun (WGS) entry which is preliminary data.</text>
</comment>
<dbReference type="PROSITE" id="PS50088">
    <property type="entry name" value="ANK_REPEAT"/>
    <property type="match status" value="2"/>
</dbReference>
<dbReference type="PANTHER" id="PTHR24161">
    <property type="entry name" value="ANK_REP_REGION DOMAIN-CONTAINING PROTEIN-RELATED"/>
    <property type="match status" value="1"/>
</dbReference>
<keyword evidence="9" id="KW-1185">Reference proteome</keyword>
<dbReference type="SUPFAM" id="SSF48403">
    <property type="entry name" value="Ankyrin repeat"/>
    <property type="match status" value="1"/>
</dbReference>